<dbReference type="PROSITE" id="PS50005">
    <property type="entry name" value="TPR"/>
    <property type="match status" value="3"/>
</dbReference>
<dbReference type="PANTHER" id="PTHR44858:SF1">
    <property type="entry name" value="UDP-N-ACETYLGLUCOSAMINE--PEPTIDE N-ACETYLGLUCOSAMINYLTRANSFERASE SPINDLY-RELATED"/>
    <property type="match status" value="1"/>
</dbReference>
<accession>X0UJV1</accession>
<dbReference type="InterPro" id="IPR050498">
    <property type="entry name" value="Ycf3"/>
</dbReference>
<feature type="non-terminal residue" evidence="3">
    <location>
        <position position="1"/>
    </location>
</feature>
<sequence>KAIEIEPEFSEAHYNLGILLRQKGKIDDAVEHFIKAIEHHENYQLALFALGEILQVQKKYSQSNLYLMKHLEISESKESKTSAQAHYLVGINYFNLKQAKKAIPHLFKAIEVEPGIHPNAYILLANSYVVERDGENAIKTYRKFMELYPDAPNIEQVKTILKKLVSMYTEEKKK</sequence>
<dbReference type="PROSITE" id="PS50293">
    <property type="entry name" value="TPR_REGION"/>
    <property type="match status" value="1"/>
</dbReference>
<dbReference type="PANTHER" id="PTHR44858">
    <property type="entry name" value="TETRATRICOPEPTIDE REPEAT PROTEIN 6"/>
    <property type="match status" value="1"/>
</dbReference>
<dbReference type="InterPro" id="IPR019734">
    <property type="entry name" value="TPR_rpt"/>
</dbReference>
<keyword evidence="1" id="KW-0677">Repeat</keyword>
<dbReference type="Gene3D" id="1.25.40.10">
    <property type="entry name" value="Tetratricopeptide repeat domain"/>
    <property type="match status" value="2"/>
</dbReference>
<dbReference type="SMART" id="SM00028">
    <property type="entry name" value="TPR"/>
    <property type="match status" value="3"/>
</dbReference>
<dbReference type="SUPFAM" id="SSF48452">
    <property type="entry name" value="TPR-like"/>
    <property type="match status" value="1"/>
</dbReference>
<name>X0UJV1_9ZZZZ</name>
<dbReference type="AlphaFoldDB" id="X0UJV1"/>
<dbReference type="Pfam" id="PF13174">
    <property type="entry name" value="TPR_6"/>
    <property type="match status" value="1"/>
</dbReference>
<dbReference type="InterPro" id="IPR011990">
    <property type="entry name" value="TPR-like_helical_dom_sf"/>
</dbReference>
<dbReference type="EMBL" id="BARS01020335">
    <property type="protein sequence ID" value="GAG06079.1"/>
    <property type="molecule type" value="Genomic_DNA"/>
</dbReference>
<evidence type="ECO:0000256" key="2">
    <source>
        <dbReference type="ARBA" id="ARBA00022803"/>
    </source>
</evidence>
<dbReference type="Pfam" id="PF13181">
    <property type="entry name" value="TPR_8"/>
    <property type="match status" value="1"/>
</dbReference>
<comment type="caution">
    <text evidence="3">The sequence shown here is derived from an EMBL/GenBank/DDBJ whole genome shotgun (WGS) entry which is preliminary data.</text>
</comment>
<evidence type="ECO:0000256" key="1">
    <source>
        <dbReference type="ARBA" id="ARBA00022737"/>
    </source>
</evidence>
<gene>
    <name evidence="3" type="ORF">S01H1_32804</name>
</gene>
<reference evidence="3" key="1">
    <citation type="journal article" date="2014" name="Front. Microbiol.">
        <title>High frequency of phylogenetically diverse reductive dehalogenase-homologous genes in deep subseafloor sedimentary metagenomes.</title>
        <authorList>
            <person name="Kawai M."/>
            <person name="Futagami T."/>
            <person name="Toyoda A."/>
            <person name="Takaki Y."/>
            <person name="Nishi S."/>
            <person name="Hori S."/>
            <person name="Arai W."/>
            <person name="Tsubouchi T."/>
            <person name="Morono Y."/>
            <person name="Uchiyama I."/>
            <person name="Ito T."/>
            <person name="Fujiyama A."/>
            <person name="Inagaki F."/>
            <person name="Takami H."/>
        </authorList>
    </citation>
    <scope>NUCLEOTIDE SEQUENCE</scope>
    <source>
        <strain evidence="3">Expedition CK06-06</strain>
    </source>
</reference>
<organism evidence="3">
    <name type="scientific">marine sediment metagenome</name>
    <dbReference type="NCBI Taxonomy" id="412755"/>
    <lineage>
        <taxon>unclassified sequences</taxon>
        <taxon>metagenomes</taxon>
        <taxon>ecological metagenomes</taxon>
    </lineage>
</organism>
<protein>
    <submittedName>
        <fullName evidence="3">Uncharacterized protein</fullName>
    </submittedName>
</protein>
<proteinExistence type="predicted"/>
<dbReference type="Pfam" id="PF00515">
    <property type="entry name" value="TPR_1"/>
    <property type="match status" value="1"/>
</dbReference>
<evidence type="ECO:0000313" key="3">
    <source>
        <dbReference type="EMBL" id="GAG06079.1"/>
    </source>
</evidence>
<keyword evidence="2" id="KW-0802">TPR repeat</keyword>